<evidence type="ECO:0000256" key="1">
    <source>
        <dbReference type="ARBA" id="ARBA00022598"/>
    </source>
</evidence>
<keyword evidence="4 7" id="KW-0658">Purine biosynthesis</keyword>
<comment type="similarity">
    <text evidence="7">Belongs to the adenylosuccinate synthetase family.</text>
</comment>
<dbReference type="SMART" id="SM00788">
    <property type="entry name" value="Adenylsucc_synt"/>
    <property type="match status" value="1"/>
</dbReference>
<comment type="catalytic activity">
    <reaction evidence="7">
        <text>IMP + L-aspartate + GTP = N(6)-(1,2-dicarboxyethyl)-AMP + GDP + phosphate + 2 H(+)</text>
        <dbReference type="Rhea" id="RHEA:15753"/>
        <dbReference type="ChEBI" id="CHEBI:15378"/>
        <dbReference type="ChEBI" id="CHEBI:29991"/>
        <dbReference type="ChEBI" id="CHEBI:37565"/>
        <dbReference type="ChEBI" id="CHEBI:43474"/>
        <dbReference type="ChEBI" id="CHEBI:57567"/>
        <dbReference type="ChEBI" id="CHEBI:58053"/>
        <dbReference type="ChEBI" id="CHEBI:58189"/>
        <dbReference type="EC" id="6.3.4.4"/>
    </reaction>
</comment>
<gene>
    <name evidence="8" type="ORF">A4R26_17140</name>
</gene>
<keyword evidence="6 7" id="KW-0342">GTP-binding</keyword>
<dbReference type="RefSeq" id="WP_165760224.1">
    <property type="nucleotide sequence ID" value="NZ_LWBP01000100.1"/>
</dbReference>
<keyword evidence="9" id="KW-1185">Reference proteome</keyword>
<reference evidence="9" key="1">
    <citation type="submission" date="2016-04" db="EMBL/GenBank/DDBJ databases">
        <authorList>
            <person name="Chen L."/>
            <person name="Zhuang W."/>
            <person name="Wang G."/>
        </authorList>
    </citation>
    <scope>NUCLEOTIDE SEQUENCE [LARGE SCALE GENOMIC DNA]</scope>
    <source>
        <strain evidence="9">208</strain>
    </source>
</reference>
<dbReference type="EMBL" id="LWBP01000100">
    <property type="protein sequence ID" value="OQP63692.1"/>
    <property type="molecule type" value="Genomic_DNA"/>
</dbReference>
<dbReference type="PANTHER" id="PTHR11846">
    <property type="entry name" value="ADENYLOSUCCINATE SYNTHETASE"/>
    <property type="match status" value="1"/>
</dbReference>
<dbReference type="PROSITE" id="PS01266">
    <property type="entry name" value="ADENYLOSUCCIN_SYN_1"/>
    <property type="match status" value="1"/>
</dbReference>
<dbReference type="GO" id="GO:0046872">
    <property type="term" value="F:metal ion binding"/>
    <property type="evidence" value="ECO:0007669"/>
    <property type="project" value="UniProtKB-KW"/>
</dbReference>
<evidence type="ECO:0000256" key="5">
    <source>
        <dbReference type="ARBA" id="ARBA00022842"/>
    </source>
</evidence>
<dbReference type="GO" id="GO:0044208">
    <property type="term" value="P:'de novo' AMP biosynthetic process"/>
    <property type="evidence" value="ECO:0007669"/>
    <property type="project" value="UniProtKB-UniPathway"/>
</dbReference>
<keyword evidence="1 7" id="KW-0436">Ligase</keyword>
<dbReference type="SUPFAM" id="SSF52540">
    <property type="entry name" value="P-loop containing nucleoside triphosphate hydrolases"/>
    <property type="match status" value="1"/>
</dbReference>
<protein>
    <recommendedName>
        <fullName evidence="7">Adenylosuccinate synthetase</fullName>
        <ecNumber evidence="7">6.3.4.4</ecNumber>
    </recommendedName>
</protein>
<dbReference type="UniPathway" id="UPA00075">
    <property type="reaction ID" value="UER00335"/>
</dbReference>
<dbReference type="GO" id="GO:0005737">
    <property type="term" value="C:cytoplasm"/>
    <property type="evidence" value="ECO:0007669"/>
    <property type="project" value="TreeGrafter"/>
</dbReference>
<evidence type="ECO:0000256" key="3">
    <source>
        <dbReference type="ARBA" id="ARBA00022741"/>
    </source>
</evidence>
<accession>A0A1V9FZD4</accession>
<dbReference type="Gene3D" id="1.10.300.10">
    <property type="entry name" value="Adenylosuccinate Synthetase, subunit A, domain 2"/>
    <property type="match status" value="1"/>
</dbReference>
<evidence type="ECO:0000256" key="7">
    <source>
        <dbReference type="RuleBase" id="RU000520"/>
    </source>
</evidence>
<dbReference type="InterPro" id="IPR042109">
    <property type="entry name" value="Adenylosuccinate_synth_dom1"/>
</dbReference>
<evidence type="ECO:0000313" key="8">
    <source>
        <dbReference type="EMBL" id="OQP63692.1"/>
    </source>
</evidence>
<dbReference type="InterPro" id="IPR042110">
    <property type="entry name" value="Adenylosuccinate_synth_dom2"/>
</dbReference>
<evidence type="ECO:0000256" key="6">
    <source>
        <dbReference type="ARBA" id="ARBA00023134"/>
    </source>
</evidence>
<keyword evidence="2 7" id="KW-0479">Metal-binding</keyword>
<comment type="function">
    <text evidence="7">Plays an important role in the de novo pathway of purine nucleotide biosynthesis.</text>
</comment>
<dbReference type="InterPro" id="IPR018220">
    <property type="entry name" value="Adenylosuccin_syn_GTP-bd"/>
</dbReference>
<dbReference type="STRING" id="550983.A4R26_17140"/>
<name>A0A1V9FZD4_9BACT</name>
<organism evidence="8 9">
    <name type="scientific">Niastella populi</name>
    <dbReference type="NCBI Taxonomy" id="550983"/>
    <lineage>
        <taxon>Bacteria</taxon>
        <taxon>Pseudomonadati</taxon>
        <taxon>Bacteroidota</taxon>
        <taxon>Chitinophagia</taxon>
        <taxon>Chitinophagales</taxon>
        <taxon>Chitinophagaceae</taxon>
        <taxon>Niastella</taxon>
    </lineage>
</organism>
<dbReference type="GO" id="GO:0004019">
    <property type="term" value="F:adenylosuccinate synthase activity"/>
    <property type="evidence" value="ECO:0007669"/>
    <property type="project" value="UniProtKB-EC"/>
</dbReference>
<keyword evidence="3 7" id="KW-0547">Nucleotide-binding</keyword>
<keyword evidence="5 7" id="KW-0460">Magnesium</keyword>
<evidence type="ECO:0000256" key="4">
    <source>
        <dbReference type="ARBA" id="ARBA00022755"/>
    </source>
</evidence>
<evidence type="ECO:0000256" key="2">
    <source>
        <dbReference type="ARBA" id="ARBA00022723"/>
    </source>
</evidence>
<dbReference type="PANTHER" id="PTHR11846:SF0">
    <property type="entry name" value="ADENYLOSUCCINATE SYNTHETASE"/>
    <property type="match status" value="1"/>
</dbReference>
<dbReference type="Pfam" id="PF00709">
    <property type="entry name" value="Adenylsucc_synt"/>
    <property type="match status" value="1"/>
</dbReference>
<comment type="caution">
    <text evidence="8">The sequence shown here is derived from an EMBL/GenBank/DDBJ whole genome shotgun (WGS) entry which is preliminary data.</text>
</comment>
<dbReference type="AlphaFoldDB" id="A0A1V9FZD4"/>
<dbReference type="Proteomes" id="UP000192276">
    <property type="component" value="Unassembled WGS sequence"/>
</dbReference>
<comment type="pathway">
    <text evidence="7">Purine metabolism; AMP biosynthesis via de novo pathway; AMP from IMP: step 1/2.</text>
</comment>
<evidence type="ECO:0000313" key="9">
    <source>
        <dbReference type="Proteomes" id="UP000192276"/>
    </source>
</evidence>
<dbReference type="GO" id="GO:0046040">
    <property type="term" value="P:IMP metabolic process"/>
    <property type="evidence" value="ECO:0007669"/>
    <property type="project" value="TreeGrafter"/>
</dbReference>
<dbReference type="InterPro" id="IPR001114">
    <property type="entry name" value="Adenylosuccinate_synthetase"/>
</dbReference>
<dbReference type="EC" id="6.3.4.4" evidence="7"/>
<sequence length="369" mass="41995">MSKTSIVTGLFFGDEGKGMTTAFLSSPQSLVVRFSGGHNAGHTVETNRYRHIFSSFGAGTLHGAHTYWSEYCTFCPKSFFNERQALVQNGYNPVHFIHPLAIITTPFDYEHNHRLESVNNHGSVGVGLGATIARHTQTPFKLFAIDLQYRPLLLQKLKQIADYYRAVNVNEKIDEFLWYIDQCDVSISTLTGIRNRYEHIIFEGAQGIMLDMDFGFFPNVTRSNTTSKNAMDIIQKENLPLPDIYYVMRAYLTRHGNGYMPNETAELCFEDKTNITHPWQGKFRQGYHSTGLLQHALQLDAVYTGNDVSRKKLVITCVDQTGDMVYIDNKQVPLFNFLQTPLPVSEFYVNRSPKTGALEQVSRRMMVDT</sequence>
<proteinExistence type="inferred from homology"/>
<dbReference type="Gene3D" id="3.40.440.10">
    <property type="entry name" value="Adenylosuccinate Synthetase, subunit A, domain 1"/>
    <property type="match status" value="1"/>
</dbReference>
<dbReference type="InterPro" id="IPR027417">
    <property type="entry name" value="P-loop_NTPase"/>
</dbReference>
<dbReference type="GO" id="GO:0005525">
    <property type="term" value="F:GTP binding"/>
    <property type="evidence" value="ECO:0007669"/>
    <property type="project" value="UniProtKB-KW"/>
</dbReference>